<proteinExistence type="predicted"/>
<sequence length="89" mass="9989">MEPREESKMKGADQRRNVEVARKVDAALELVPVEGVGPAFEFMQILGVERSVALRVLTAPRFHRKVDRRQGSALQAEHTETGGRPPLER</sequence>
<reference evidence="3" key="1">
    <citation type="submission" date="2016-10" db="EMBL/GenBank/DDBJ databases">
        <authorList>
            <person name="Varghese N."/>
            <person name="Submissions S."/>
        </authorList>
    </citation>
    <scope>NUCLEOTIDE SEQUENCE [LARGE SCALE GENOMIC DNA]</scope>
    <source>
        <strain evidence="3">CGMCC 1.11014</strain>
    </source>
</reference>
<protein>
    <submittedName>
        <fullName evidence="2">Uncharacterized protein</fullName>
    </submittedName>
</protein>
<feature type="region of interest" description="Disordered" evidence="1">
    <location>
        <begin position="66"/>
        <end position="89"/>
    </location>
</feature>
<dbReference type="AlphaFoldDB" id="A0A1I7LZ08"/>
<keyword evidence="3" id="KW-1185">Reference proteome</keyword>
<dbReference type="Proteomes" id="UP000199391">
    <property type="component" value="Unassembled WGS sequence"/>
</dbReference>
<feature type="compositionally biased region" description="Basic and acidic residues" evidence="1">
    <location>
        <begin position="77"/>
        <end position="89"/>
    </location>
</feature>
<accession>A0A1I7LZ08</accession>
<evidence type="ECO:0000256" key="1">
    <source>
        <dbReference type="SAM" id="MobiDB-lite"/>
    </source>
</evidence>
<dbReference type="EMBL" id="FPBO01000044">
    <property type="protein sequence ID" value="SFV14923.1"/>
    <property type="molecule type" value="Genomic_DNA"/>
</dbReference>
<organism evidence="2 3">
    <name type="scientific">Pseudoduganella namucuonensis</name>
    <dbReference type="NCBI Taxonomy" id="1035707"/>
    <lineage>
        <taxon>Bacteria</taxon>
        <taxon>Pseudomonadati</taxon>
        <taxon>Pseudomonadota</taxon>
        <taxon>Betaproteobacteria</taxon>
        <taxon>Burkholderiales</taxon>
        <taxon>Oxalobacteraceae</taxon>
        <taxon>Telluria group</taxon>
        <taxon>Pseudoduganella</taxon>
    </lineage>
</organism>
<evidence type="ECO:0000313" key="3">
    <source>
        <dbReference type="Proteomes" id="UP000199391"/>
    </source>
</evidence>
<gene>
    <name evidence="2" type="ORF">SAMN05216552_10445</name>
</gene>
<name>A0A1I7LZ08_9BURK</name>
<evidence type="ECO:0000313" key="2">
    <source>
        <dbReference type="EMBL" id="SFV14923.1"/>
    </source>
</evidence>